<organism evidence="1 2">
    <name type="scientific">Gongylonema pulchrum</name>
    <dbReference type="NCBI Taxonomy" id="637853"/>
    <lineage>
        <taxon>Eukaryota</taxon>
        <taxon>Metazoa</taxon>
        <taxon>Ecdysozoa</taxon>
        <taxon>Nematoda</taxon>
        <taxon>Chromadorea</taxon>
        <taxon>Rhabditida</taxon>
        <taxon>Spirurina</taxon>
        <taxon>Spiruromorpha</taxon>
        <taxon>Spiruroidea</taxon>
        <taxon>Gongylonematidae</taxon>
        <taxon>Gongylonema</taxon>
    </lineage>
</organism>
<dbReference type="Proteomes" id="UP000271098">
    <property type="component" value="Unassembled WGS sequence"/>
</dbReference>
<reference evidence="1 2" key="1">
    <citation type="submission" date="2018-11" db="EMBL/GenBank/DDBJ databases">
        <authorList>
            <consortium name="Pathogen Informatics"/>
        </authorList>
    </citation>
    <scope>NUCLEOTIDE SEQUENCE [LARGE SCALE GENOMIC DNA]</scope>
</reference>
<evidence type="ECO:0000313" key="1">
    <source>
        <dbReference type="EMBL" id="VDK66861.1"/>
    </source>
</evidence>
<protein>
    <submittedName>
        <fullName evidence="1">Uncharacterized protein</fullName>
    </submittedName>
</protein>
<gene>
    <name evidence="1" type="ORF">GPUH_LOCUS8984</name>
</gene>
<dbReference type="AlphaFoldDB" id="A0A3P6TRA2"/>
<accession>A0A3P6TRA2</accession>
<evidence type="ECO:0000313" key="2">
    <source>
        <dbReference type="Proteomes" id="UP000271098"/>
    </source>
</evidence>
<proteinExistence type="predicted"/>
<name>A0A3P6TRA2_9BILA</name>
<sequence length="40" mass="4621">MHRGYMHQTVAPIACKPLFLNKEDVLTVYNLIKEIKYDAG</sequence>
<keyword evidence="2" id="KW-1185">Reference proteome</keyword>
<dbReference type="EMBL" id="UYRT01027884">
    <property type="protein sequence ID" value="VDK66861.1"/>
    <property type="molecule type" value="Genomic_DNA"/>
</dbReference>